<dbReference type="InterPro" id="IPR036396">
    <property type="entry name" value="Cyt_P450_sf"/>
</dbReference>
<keyword evidence="4 8" id="KW-0560">Oxidoreductase</keyword>
<accession>A0A6A4I3G6</accession>
<organism evidence="10 11">
    <name type="scientific">Gymnopus androsaceus JB14</name>
    <dbReference type="NCBI Taxonomy" id="1447944"/>
    <lineage>
        <taxon>Eukaryota</taxon>
        <taxon>Fungi</taxon>
        <taxon>Dikarya</taxon>
        <taxon>Basidiomycota</taxon>
        <taxon>Agaricomycotina</taxon>
        <taxon>Agaricomycetes</taxon>
        <taxon>Agaricomycetidae</taxon>
        <taxon>Agaricales</taxon>
        <taxon>Marasmiineae</taxon>
        <taxon>Omphalotaceae</taxon>
        <taxon>Gymnopus</taxon>
    </lineage>
</organism>
<reference evidence="10" key="1">
    <citation type="journal article" date="2019" name="Environ. Microbiol.">
        <title>Fungal ecological strategies reflected in gene transcription - a case study of two litter decomposers.</title>
        <authorList>
            <person name="Barbi F."/>
            <person name="Kohler A."/>
            <person name="Barry K."/>
            <person name="Baskaran P."/>
            <person name="Daum C."/>
            <person name="Fauchery L."/>
            <person name="Ihrmark K."/>
            <person name="Kuo A."/>
            <person name="LaButti K."/>
            <person name="Lipzen A."/>
            <person name="Morin E."/>
            <person name="Grigoriev I.V."/>
            <person name="Henrissat B."/>
            <person name="Lindahl B."/>
            <person name="Martin F."/>
        </authorList>
    </citation>
    <scope>NUCLEOTIDE SEQUENCE</scope>
    <source>
        <strain evidence="10">JB14</strain>
    </source>
</reference>
<keyword evidence="9" id="KW-0812">Transmembrane</keyword>
<dbReference type="OrthoDB" id="1470350at2759"/>
<dbReference type="PANTHER" id="PTHR24291:SF50">
    <property type="entry name" value="BIFUNCTIONAL ALBAFLAVENONE MONOOXYGENASE_TERPENE SYNTHASE"/>
    <property type="match status" value="1"/>
</dbReference>
<dbReference type="PANTHER" id="PTHR24291">
    <property type="entry name" value="CYTOCHROME P450 FAMILY 4"/>
    <property type="match status" value="1"/>
</dbReference>
<dbReference type="GO" id="GO:0005506">
    <property type="term" value="F:iron ion binding"/>
    <property type="evidence" value="ECO:0007669"/>
    <property type="project" value="InterPro"/>
</dbReference>
<dbReference type="GO" id="GO:0004497">
    <property type="term" value="F:monooxygenase activity"/>
    <property type="evidence" value="ECO:0007669"/>
    <property type="project" value="UniProtKB-KW"/>
</dbReference>
<dbReference type="InterPro" id="IPR050196">
    <property type="entry name" value="Cytochrome_P450_Monoox"/>
</dbReference>
<dbReference type="PRINTS" id="PR00385">
    <property type="entry name" value="P450"/>
</dbReference>
<evidence type="ECO:0000313" key="10">
    <source>
        <dbReference type="EMBL" id="KAE9404981.1"/>
    </source>
</evidence>
<keyword evidence="9" id="KW-1133">Transmembrane helix</keyword>
<protein>
    <submittedName>
        <fullName evidence="10">Cytochrome P450</fullName>
    </submittedName>
</protein>
<dbReference type="SUPFAM" id="SSF48264">
    <property type="entry name" value="Cytochrome P450"/>
    <property type="match status" value="1"/>
</dbReference>
<dbReference type="InterPro" id="IPR001128">
    <property type="entry name" value="Cyt_P450"/>
</dbReference>
<evidence type="ECO:0000256" key="1">
    <source>
        <dbReference type="ARBA" id="ARBA00010617"/>
    </source>
</evidence>
<keyword evidence="2 7" id="KW-0349">Heme</keyword>
<name>A0A6A4I3G6_9AGAR</name>
<comment type="cofactor">
    <cofactor evidence="7">
        <name>heme</name>
        <dbReference type="ChEBI" id="CHEBI:30413"/>
    </cofactor>
</comment>
<evidence type="ECO:0000256" key="7">
    <source>
        <dbReference type="PIRSR" id="PIRSR602401-1"/>
    </source>
</evidence>
<keyword evidence="9" id="KW-0472">Membrane</keyword>
<evidence type="ECO:0000256" key="6">
    <source>
        <dbReference type="ARBA" id="ARBA00023033"/>
    </source>
</evidence>
<evidence type="ECO:0000256" key="5">
    <source>
        <dbReference type="ARBA" id="ARBA00023004"/>
    </source>
</evidence>
<evidence type="ECO:0000256" key="2">
    <source>
        <dbReference type="ARBA" id="ARBA00022617"/>
    </source>
</evidence>
<dbReference type="EMBL" id="ML769412">
    <property type="protein sequence ID" value="KAE9404981.1"/>
    <property type="molecule type" value="Genomic_DNA"/>
</dbReference>
<evidence type="ECO:0000313" key="11">
    <source>
        <dbReference type="Proteomes" id="UP000799118"/>
    </source>
</evidence>
<dbReference type="InterPro" id="IPR002401">
    <property type="entry name" value="Cyt_P450_E_grp-I"/>
</dbReference>
<evidence type="ECO:0000256" key="8">
    <source>
        <dbReference type="RuleBase" id="RU000461"/>
    </source>
</evidence>
<keyword evidence="11" id="KW-1185">Reference proteome</keyword>
<dbReference type="GO" id="GO:0016705">
    <property type="term" value="F:oxidoreductase activity, acting on paired donors, with incorporation or reduction of molecular oxygen"/>
    <property type="evidence" value="ECO:0007669"/>
    <property type="project" value="InterPro"/>
</dbReference>
<gene>
    <name evidence="10" type="ORF">BT96DRAFT_877106</name>
</gene>
<dbReference type="AlphaFoldDB" id="A0A6A4I3G6"/>
<dbReference type="Pfam" id="PF00067">
    <property type="entry name" value="p450"/>
    <property type="match status" value="2"/>
</dbReference>
<keyword evidence="5 7" id="KW-0408">Iron</keyword>
<keyword evidence="3 7" id="KW-0479">Metal-binding</keyword>
<keyword evidence="6 8" id="KW-0503">Monooxygenase</keyword>
<dbReference type="GO" id="GO:0020037">
    <property type="term" value="F:heme binding"/>
    <property type="evidence" value="ECO:0007669"/>
    <property type="project" value="InterPro"/>
</dbReference>
<evidence type="ECO:0000256" key="3">
    <source>
        <dbReference type="ARBA" id="ARBA00022723"/>
    </source>
</evidence>
<sequence>MSTPHFDSYFSYLTQVVKFPGFLAALVTIFVVNRIWVFLHGLRSVHHLPGYRPPFHPMGLPAVLFPTTWWNTSLDVHWARRSSLYTDNETISIVPTLIGEPTIWTSNLNVARQVASGGNRTAFFKPTWSARAFLLWGLNLFAAEGEVWRKHRRVMGPAFSNELYRLVWRQTLKTYHEMIATEKWEEKGTVDIPVIQNLTFKLALQVLGTCAFGFPLSWDEPPRTASGSLSIQEVMHSVADTHMLRIIAPKWVLRLPFQKIQQSNVAYESMASFMNEQVAGRKVEIQDNNSKDAFTLLVKANEQEESKYKLSDDELVGIFYCPQRPPIIYHISWRQIGNIFVMLFAGHETTANALAATLGFLAINQDAQDEVVEQINEVVGHDRDPEFEDYQNLNKVLAAFFEALRFFPSGHILIREASEDTILEIPNPRGQEGTTSMAISKGQVVIVDMVGIQYNPRYFENPTSYRPSRWHGMNNDSEDFTAFSVGPRACIGRKFATTEVTCFLTMLLRDWKVTPKLNEGESQEEWKTRVLDAKIVLTLGVRDVPLTFVKRK</sequence>
<evidence type="ECO:0000256" key="4">
    <source>
        <dbReference type="ARBA" id="ARBA00023002"/>
    </source>
</evidence>
<feature type="binding site" description="axial binding residue" evidence="7">
    <location>
        <position position="490"/>
    </location>
    <ligand>
        <name>heme</name>
        <dbReference type="ChEBI" id="CHEBI:30413"/>
    </ligand>
    <ligandPart>
        <name>Fe</name>
        <dbReference type="ChEBI" id="CHEBI:18248"/>
    </ligandPart>
</feature>
<feature type="transmembrane region" description="Helical" evidence="9">
    <location>
        <begin position="20"/>
        <end position="39"/>
    </location>
</feature>
<dbReference type="Proteomes" id="UP000799118">
    <property type="component" value="Unassembled WGS sequence"/>
</dbReference>
<dbReference type="InterPro" id="IPR017972">
    <property type="entry name" value="Cyt_P450_CS"/>
</dbReference>
<comment type="similarity">
    <text evidence="1 8">Belongs to the cytochrome P450 family.</text>
</comment>
<evidence type="ECO:0000256" key="9">
    <source>
        <dbReference type="SAM" id="Phobius"/>
    </source>
</evidence>
<proteinExistence type="inferred from homology"/>
<dbReference type="PROSITE" id="PS00086">
    <property type="entry name" value="CYTOCHROME_P450"/>
    <property type="match status" value="1"/>
</dbReference>
<dbReference type="Gene3D" id="1.10.630.10">
    <property type="entry name" value="Cytochrome P450"/>
    <property type="match status" value="1"/>
</dbReference>
<dbReference type="PRINTS" id="PR00463">
    <property type="entry name" value="EP450I"/>
</dbReference>